<dbReference type="Proteomes" id="UP000789405">
    <property type="component" value="Unassembled WGS sequence"/>
</dbReference>
<dbReference type="EMBL" id="CAJVPY010031423">
    <property type="protein sequence ID" value="CAG8796557.1"/>
    <property type="molecule type" value="Genomic_DNA"/>
</dbReference>
<feature type="non-terminal residue" evidence="3">
    <location>
        <position position="1"/>
    </location>
</feature>
<dbReference type="PANTHER" id="PTHR46370">
    <property type="entry name" value="GPALPP MOTIFS-CONTAINING PROTEIN 1"/>
    <property type="match status" value="1"/>
</dbReference>
<reference evidence="3" key="1">
    <citation type="submission" date="2021-06" db="EMBL/GenBank/DDBJ databases">
        <authorList>
            <person name="Kallberg Y."/>
            <person name="Tangrot J."/>
            <person name="Rosling A."/>
        </authorList>
    </citation>
    <scope>NUCLEOTIDE SEQUENCE</scope>
    <source>
        <strain evidence="3">MA453B</strain>
    </source>
</reference>
<dbReference type="InterPro" id="IPR046331">
    <property type="entry name" value="GPAM1-like"/>
</dbReference>
<dbReference type="AlphaFoldDB" id="A0A9N9JUD6"/>
<gene>
    <name evidence="3" type="ORF">DERYTH_LOCUS22503</name>
</gene>
<dbReference type="PANTHER" id="PTHR46370:SF1">
    <property type="entry name" value="GPALPP MOTIFS-CONTAINING PROTEIN 1"/>
    <property type="match status" value="1"/>
</dbReference>
<dbReference type="OrthoDB" id="73491at2759"/>
<feature type="region of interest" description="Disordered" evidence="1">
    <location>
        <begin position="59"/>
        <end position="78"/>
    </location>
</feature>
<evidence type="ECO:0000313" key="4">
    <source>
        <dbReference type="Proteomes" id="UP000789405"/>
    </source>
</evidence>
<evidence type="ECO:0000256" key="1">
    <source>
        <dbReference type="SAM" id="MobiDB-lite"/>
    </source>
</evidence>
<dbReference type="Pfam" id="PF12572">
    <property type="entry name" value="DUF3752"/>
    <property type="match status" value="1"/>
</dbReference>
<protein>
    <submittedName>
        <fullName evidence="3">857_t:CDS:1</fullName>
    </submittedName>
</protein>
<evidence type="ECO:0000259" key="2">
    <source>
        <dbReference type="Pfam" id="PF12572"/>
    </source>
</evidence>
<sequence>SSVQKRKREEEEPIEYSESDLENSKKIKEFNEIHRPKSLLEEHSEKYLKSKKWKDDDVRNRPFDREKDVLGPRRMDSRKRQEILDNAKELSSKFYHGKHGSFL</sequence>
<dbReference type="InterPro" id="IPR022226">
    <property type="entry name" value="DUF3752"/>
</dbReference>
<keyword evidence="4" id="KW-1185">Reference proteome</keyword>
<comment type="caution">
    <text evidence="3">The sequence shown here is derived from an EMBL/GenBank/DDBJ whole genome shotgun (WGS) entry which is preliminary data.</text>
</comment>
<feature type="compositionally biased region" description="Acidic residues" evidence="1">
    <location>
        <begin position="11"/>
        <end position="21"/>
    </location>
</feature>
<accession>A0A9N9JUD6</accession>
<proteinExistence type="predicted"/>
<organism evidence="3 4">
    <name type="scientific">Dentiscutata erythropus</name>
    <dbReference type="NCBI Taxonomy" id="1348616"/>
    <lineage>
        <taxon>Eukaryota</taxon>
        <taxon>Fungi</taxon>
        <taxon>Fungi incertae sedis</taxon>
        <taxon>Mucoromycota</taxon>
        <taxon>Glomeromycotina</taxon>
        <taxon>Glomeromycetes</taxon>
        <taxon>Diversisporales</taxon>
        <taxon>Gigasporaceae</taxon>
        <taxon>Dentiscutata</taxon>
    </lineage>
</organism>
<name>A0A9N9JUD6_9GLOM</name>
<evidence type="ECO:0000313" key="3">
    <source>
        <dbReference type="EMBL" id="CAG8796557.1"/>
    </source>
</evidence>
<feature type="domain" description="DUF3752" evidence="2">
    <location>
        <begin position="9"/>
        <end position="94"/>
    </location>
</feature>
<feature type="region of interest" description="Disordered" evidence="1">
    <location>
        <begin position="1"/>
        <end position="21"/>
    </location>
</feature>